<evidence type="ECO:0000313" key="1">
    <source>
        <dbReference type="EMBL" id="MFE5984381.1"/>
    </source>
</evidence>
<proteinExistence type="predicted"/>
<comment type="caution">
    <text evidence="1">The sequence shown here is derived from an EMBL/GenBank/DDBJ whole genome shotgun (WGS) entry which is preliminary data.</text>
</comment>
<dbReference type="EMBL" id="JBHTRV010000033">
    <property type="protein sequence ID" value="MFE5984381.1"/>
    <property type="molecule type" value="Genomic_DNA"/>
</dbReference>
<reference evidence="1 2" key="1">
    <citation type="submission" date="2024-09" db="EMBL/GenBank/DDBJ databases">
        <title>The Natural Products Discovery Center: Release of the First 8490 Sequenced Strains for Exploring Actinobacteria Biosynthetic Diversity.</title>
        <authorList>
            <person name="Kalkreuter E."/>
            <person name="Kautsar S.A."/>
            <person name="Yang D."/>
            <person name="Bader C.D."/>
            <person name="Teijaro C.N."/>
            <person name="Fluegel L."/>
            <person name="Davis C.M."/>
            <person name="Simpson J.R."/>
            <person name="Lauterbach L."/>
            <person name="Steele A.D."/>
            <person name="Gui C."/>
            <person name="Meng S."/>
            <person name="Li G."/>
            <person name="Viehrig K."/>
            <person name="Ye F."/>
            <person name="Su P."/>
            <person name="Kiefer A.F."/>
            <person name="Nichols A."/>
            <person name="Cepeda A.J."/>
            <person name="Yan W."/>
            <person name="Fan B."/>
            <person name="Jiang Y."/>
            <person name="Adhikari A."/>
            <person name="Zheng C.-J."/>
            <person name="Schuster L."/>
            <person name="Cowan T.M."/>
            <person name="Smanski M.J."/>
            <person name="Chevrette M.G."/>
            <person name="De Carvalho L.P.S."/>
            <person name="Shen B."/>
        </authorList>
    </citation>
    <scope>NUCLEOTIDE SEQUENCE [LARGE SCALE GENOMIC DNA]</scope>
    <source>
        <strain evidence="1 2">NPDC056472</strain>
    </source>
</reference>
<dbReference type="RefSeq" id="WP_386251307.1">
    <property type="nucleotide sequence ID" value="NZ_JBHTRV010000033.1"/>
</dbReference>
<gene>
    <name evidence="1" type="ORF">ACFQ63_32385</name>
</gene>
<accession>A0ABW6J374</accession>
<evidence type="ECO:0000313" key="2">
    <source>
        <dbReference type="Proteomes" id="UP001600424"/>
    </source>
</evidence>
<dbReference type="Proteomes" id="UP001600424">
    <property type="component" value="Unassembled WGS sequence"/>
</dbReference>
<protein>
    <submittedName>
        <fullName evidence="1">Uncharacterized protein</fullName>
    </submittedName>
</protein>
<keyword evidence="2" id="KW-1185">Reference proteome</keyword>
<name>A0ABW6J374_STRWE</name>
<sequence>MAKNGLVFGFRTEDLALDGDGRVRILDPQVAREVAAALRSRPDDDNDDDEDGRLAANNCHGGNCAAGCGSGPVMKEEKG</sequence>
<organism evidence="1 2">
    <name type="scientific">Streptomyces wedmorensis</name>
    <dbReference type="NCBI Taxonomy" id="43759"/>
    <lineage>
        <taxon>Bacteria</taxon>
        <taxon>Bacillati</taxon>
        <taxon>Actinomycetota</taxon>
        <taxon>Actinomycetes</taxon>
        <taxon>Kitasatosporales</taxon>
        <taxon>Streptomycetaceae</taxon>
        <taxon>Streptomyces</taxon>
    </lineage>
</organism>